<proteinExistence type="predicted"/>
<dbReference type="Proteomes" id="UP000094271">
    <property type="component" value="Unassembled WGS sequence"/>
</dbReference>
<dbReference type="Proteomes" id="UP000094869">
    <property type="component" value="Unassembled WGS sequence"/>
</dbReference>
<dbReference type="AlphaFoldDB" id="A0A1E2ZZV2"/>
<organism evidence="1 4">
    <name type="scientific">Eisenbergiella tayi</name>
    <dbReference type="NCBI Taxonomy" id="1432052"/>
    <lineage>
        <taxon>Bacteria</taxon>
        <taxon>Bacillati</taxon>
        <taxon>Bacillota</taxon>
        <taxon>Clostridia</taxon>
        <taxon>Lachnospirales</taxon>
        <taxon>Lachnospiraceae</taxon>
        <taxon>Eisenbergiella</taxon>
    </lineage>
</organism>
<protein>
    <recommendedName>
        <fullName evidence="7">Transposase (putative) YhgA-like domain-containing protein</fullName>
    </recommendedName>
</protein>
<comment type="caution">
    <text evidence="1">The sequence shown here is derived from an EMBL/GenBank/DDBJ whole genome shotgun (WGS) entry which is preliminary data.</text>
</comment>
<dbReference type="EMBL" id="MEHA01000039">
    <property type="protein sequence ID" value="ODR42156.1"/>
    <property type="molecule type" value="Genomic_DNA"/>
</dbReference>
<name>A0A1E2ZZV2_9FIRM</name>
<dbReference type="PATRIC" id="fig|1432052.4.peg.6657"/>
<gene>
    <name evidence="2" type="ORF">BEI59_31945</name>
    <name evidence="1" type="ORF">BEI61_06017</name>
    <name evidence="3" type="ORF">BEI63_18960</name>
</gene>
<reference evidence="1 4" key="1">
    <citation type="submission" date="2016-07" db="EMBL/GenBank/DDBJ databases">
        <title>Characterization of isolates of Eisenbergiella tayi derived from blood cultures, using whole genome sequencing.</title>
        <authorList>
            <person name="Burdz T."/>
            <person name="Wiebe D."/>
            <person name="Huynh C."/>
            <person name="Bernard K."/>
        </authorList>
    </citation>
    <scope>NUCLEOTIDE SEQUENCE [LARGE SCALE GENOMIC DNA]</scope>
    <source>
        <strain evidence="1 4">NML 110608</strain>
    </source>
</reference>
<evidence type="ECO:0008006" key="7">
    <source>
        <dbReference type="Google" id="ProtNLM"/>
    </source>
</evidence>
<evidence type="ECO:0000313" key="3">
    <source>
        <dbReference type="EMBL" id="ODR53246.1"/>
    </source>
</evidence>
<reference evidence="2 5" key="3">
    <citation type="submission" date="2016-08" db="EMBL/GenBank/DDBJ databases">
        <authorList>
            <person name="Seilhamer J.J."/>
        </authorList>
    </citation>
    <scope>NUCLEOTIDE SEQUENCE [LARGE SCALE GENOMIC DNA]</scope>
    <source>
        <strain evidence="2 5">NML150140-1</strain>
    </source>
</reference>
<dbReference type="OrthoDB" id="9798384at2"/>
<evidence type="ECO:0000313" key="1">
    <source>
        <dbReference type="EMBL" id="ODM02018.1"/>
    </source>
</evidence>
<dbReference type="EMBL" id="MEHD01000027">
    <property type="protein sequence ID" value="ODR53246.1"/>
    <property type="molecule type" value="Genomic_DNA"/>
</dbReference>
<sequence>MSEIKINAKYKDRLFRWIFSSKKELLDLYNAVRGTNYTDPEALEITTLEDVVYMGFKNDISFLVDDVLNLYEHQSTYSPNMPVRGFLYLADIYRKYLESRDENLYSSRLVQLPFPQYLVFYNGSREEPDRRVLKLSDAFYRLPGLENTEPSLECHAIMLNINLGHNKELMRKCRKLWEYAKFIQCIRERLAEGKTLEQAVDEAVEACIRDGVLKDFLIGHRAEVRDMILAEYDEERHIANEKQISWEEGNAAGKAEDILSLLEELGDIPEELRSKILQESDLNVLRKWLKEAAKAESVEAFAEHIS</sequence>
<evidence type="ECO:0000313" key="4">
    <source>
        <dbReference type="Proteomes" id="UP000094067"/>
    </source>
</evidence>
<evidence type="ECO:0000313" key="5">
    <source>
        <dbReference type="Proteomes" id="UP000094271"/>
    </source>
</evidence>
<reference evidence="3 6" key="2">
    <citation type="submission" date="2016-08" db="EMBL/GenBank/DDBJ databases">
        <title>Characterization of Isolates of Eisenbergiella tayi Derived from Blood Cultures, Using Whole Genome Sequencing.</title>
        <authorList>
            <person name="Bernier A.-M."/>
            <person name="Burdz T."/>
            <person name="Wiebe D."/>
            <person name="Bernard K."/>
        </authorList>
    </citation>
    <scope>NUCLEOTIDE SEQUENCE [LARGE SCALE GENOMIC DNA]</scope>
    <source>
        <strain evidence="3 6">NML120146</strain>
    </source>
</reference>
<dbReference type="RefSeq" id="WP_069155247.1">
    <property type="nucleotide sequence ID" value="NZ_DBFYTW010000387.1"/>
</dbReference>
<accession>A0A1E2ZZV2</accession>
<dbReference type="EMBL" id="MCGH01000005">
    <property type="protein sequence ID" value="ODM02018.1"/>
    <property type="molecule type" value="Genomic_DNA"/>
</dbReference>
<dbReference type="Proteomes" id="UP000094067">
    <property type="component" value="Unassembled WGS sequence"/>
</dbReference>
<keyword evidence="6" id="KW-1185">Reference proteome</keyword>
<evidence type="ECO:0000313" key="6">
    <source>
        <dbReference type="Proteomes" id="UP000094869"/>
    </source>
</evidence>
<evidence type="ECO:0000313" key="2">
    <source>
        <dbReference type="EMBL" id="ODR42156.1"/>
    </source>
</evidence>